<protein>
    <recommendedName>
        <fullName evidence="3">DUF3679 domain-containing protein</fullName>
    </recommendedName>
</protein>
<keyword evidence="2" id="KW-1185">Reference proteome</keyword>
<proteinExistence type="predicted"/>
<evidence type="ECO:0008006" key="3">
    <source>
        <dbReference type="Google" id="ProtNLM"/>
    </source>
</evidence>
<dbReference type="Pfam" id="PF12438">
    <property type="entry name" value="DUF3679"/>
    <property type="match status" value="1"/>
</dbReference>
<dbReference type="RefSeq" id="WP_026319693.1">
    <property type="nucleotide sequence ID" value="NZ_BOQT01000003.1"/>
</dbReference>
<name>A0ABQ4K337_9BACI</name>
<dbReference type="Proteomes" id="UP000680279">
    <property type="component" value="Unassembled WGS sequence"/>
</dbReference>
<reference evidence="1 2" key="1">
    <citation type="submission" date="2021-03" db="EMBL/GenBank/DDBJ databases">
        <title>Antimicrobial resistance genes in bacteria isolated from Japanese honey, and their potential for conferring macrolide and lincosamide resistance in the American foulbrood pathogen Paenibacillus larvae.</title>
        <authorList>
            <person name="Okamoto M."/>
            <person name="Kumagai M."/>
            <person name="Kanamori H."/>
            <person name="Takamatsu D."/>
        </authorList>
    </citation>
    <scope>NUCLEOTIDE SEQUENCE [LARGE SCALE GENOMIC DNA]</scope>
    <source>
        <strain evidence="1 2">J1TS3</strain>
    </source>
</reference>
<evidence type="ECO:0000313" key="2">
    <source>
        <dbReference type="Proteomes" id="UP000680279"/>
    </source>
</evidence>
<sequence>MIKFILKFLLLAMVLFVGVFIGMEKAHQGMQDMKGYEDTSLPPPVHVSEGEDGKIEAALLGSEINHTEELAQKKKELEDLETYNFISSMGKTFSSFVKEATKNIIDFLMGLFKE</sequence>
<accession>A0ABQ4K337</accession>
<dbReference type="InterPro" id="IPR020534">
    <property type="entry name" value="Uncharacterised_YqxA"/>
</dbReference>
<organism evidence="1 2">
    <name type="scientific">Siminovitchia fordii</name>
    <dbReference type="NCBI Taxonomy" id="254759"/>
    <lineage>
        <taxon>Bacteria</taxon>
        <taxon>Bacillati</taxon>
        <taxon>Bacillota</taxon>
        <taxon>Bacilli</taxon>
        <taxon>Bacillales</taxon>
        <taxon>Bacillaceae</taxon>
        <taxon>Siminovitchia</taxon>
    </lineage>
</organism>
<comment type="caution">
    <text evidence="1">The sequence shown here is derived from an EMBL/GenBank/DDBJ whole genome shotgun (WGS) entry which is preliminary data.</text>
</comment>
<dbReference type="EMBL" id="BOQT01000003">
    <property type="protein sequence ID" value="GIN20051.1"/>
    <property type="molecule type" value="Genomic_DNA"/>
</dbReference>
<gene>
    <name evidence="1" type="ORF">J1TS3_11850</name>
</gene>
<evidence type="ECO:0000313" key="1">
    <source>
        <dbReference type="EMBL" id="GIN20051.1"/>
    </source>
</evidence>